<feature type="domain" description="HTH gntR-type" evidence="5">
    <location>
        <begin position="3"/>
        <end position="71"/>
    </location>
</feature>
<dbReference type="PROSITE" id="PS50949">
    <property type="entry name" value="HTH_GNTR"/>
    <property type="match status" value="1"/>
</dbReference>
<evidence type="ECO:0000256" key="4">
    <source>
        <dbReference type="NCBIfam" id="TIGR02018"/>
    </source>
</evidence>
<gene>
    <name evidence="6" type="ORF">SAMN05421508_11447</name>
</gene>
<dbReference type="EMBL" id="OCNJ01000014">
    <property type="protein sequence ID" value="SOE00808.1"/>
    <property type="molecule type" value="Genomic_DNA"/>
</dbReference>
<dbReference type="InterPro" id="IPR010248">
    <property type="entry name" value="His_ut_repres"/>
</dbReference>
<dbReference type="CDD" id="cd07377">
    <property type="entry name" value="WHTH_GntR"/>
    <property type="match status" value="1"/>
</dbReference>
<evidence type="ECO:0000259" key="5">
    <source>
        <dbReference type="PROSITE" id="PS50949"/>
    </source>
</evidence>
<dbReference type="Proteomes" id="UP000219621">
    <property type="component" value="Unassembled WGS sequence"/>
</dbReference>
<reference evidence="7" key="1">
    <citation type="submission" date="2017-09" db="EMBL/GenBank/DDBJ databases">
        <authorList>
            <person name="Varghese N."/>
            <person name="Submissions S."/>
        </authorList>
    </citation>
    <scope>NUCLEOTIDE SEQUENCE [LARGE SCALE GENOMIC DNA]</scope>
    <source>
        <strain evidence="7">USBA 140</strain>
    </source>
</reference>
<protein>
    <recommendedName>
        <fullName evidence="4">Histidine utilization repressor</fullName>
    </recommendedName>
</protein>
<keyword evidence="1" id="KW-0805">Transcription regulation</keyword>
<dbReference type="SMART" id="SM00345">
    <property type="entry name" value="HTH_GNTR"/>
    <property type="match status" value="1"/>
</dbReference>
<dbReference type="InterPro" id="IPR028978">
    <property type="entry name" value="Chorismate_lyase_/UTRA_dom_sf"/>
</dbReference>
<dbReference type="Gene3D" id="1.10.10.10">
    <property type="entry name" value="Winged helix-like DNA-binding domain superfamily/Winged helix DNA-binding domain"/>
    <property type="match status" value="1"/>
</dbReference>
<proteinExistence type="predicted"/>
<dbReference type="GO" id="GO:0003677">
    <property type="term" value="F:DNA binding"/>
    <property type="evidence" value="ECO:0007669"/>
    <property type="project" value="UniProtKB-UniRule"/>
</dbReference>
<dbReference type="Pfam" id="PF07702">
    <property type="entry name" value="UTRA"/>
    <property type="match status" value="1"/>
</dbReference>
<keyword evidence="2" id="KW-0238">DNA-binding</keyword>
<dbReference type="RefSeq" id="WP_097281378.1">
    <property type="nucleotide sequence ID" value="NZ_OCNJ01000014.1"/>
</dbReference>
<dbReference type="GO" id="GO:0006547">
    <property type="term" value="P:L-histidine metabolic process"/>
    <property type="evidence" value="ECO:0007669"/>
    <property type="project" value="UniProtKB-UniRule"/>
</dbReference>
<dbReference type="AlphaFoldDB" id="A0A286GZ45"/>
<name>A0A286GZ45_9PROT</name>
<dbReference type="InterPro" id="IPR000524">
    <property type="entry name" value="Tscrpt_reg_HTH_GntR"/>
</dbReference>
<evidence type="ECO:0000256" key="1">
    <source>
        <dbReference type="ARBA" id="ARBA00023015"/>
    </source>
</evidence>
<dbReference type="InterPro" id="IPR036390">
    <property type="entry name" value="WH_DNA-bd_sf"/>
</dbReference>
<dbReference type="SUPFAM" id="SSF64288">
    <property type="entry name" value="Chorismate lyase-like"/>
    <property type="match status" value="1"/>
</dbReference>
<evidence type="ECO:0000313" key="7">
    <source>
        <dbReference type="Proteomes" id="UP000219621"/>
    </source>
</evidence>
<evidence type="ECO:0000313" key="6">
    <source>
        <dbReference type="EMBL" id="SOE00808.1"/>
    </source>
</evidence>
<accession>A0A286GZ45</accession>
<dbReference type="PANTHER" id="PTHR44846:SF16">
    <property type="entry name" value="TRANSCRIPTIONAL REGULATOR PHNF-RELATED"/>
    <property type="match status" value="1"/>
</dbReference>
<organism evidence="6 7">
    <name type="scientific">Caenispirillum bisanense</name>
    <dbReference type="NCBI Taxonomy" id="414052"/>
    <lineage>
        <taxon>Bacteria</taxon>
        <taxon>Pseudomonadati</taxon>
        <taxon>Pseudomonadota</taxon>
        <taxon>Alphaproteobacteria</taxon>
        <taxon>Rhodospirillales</taxon>
        <taxon>Novispirillaceae</taxon>
        <taxon>Caenispirillum</taxon>
    </lineage>
</organism>
<dbReference type="Pfam" id="PF00392">
    <property type="entry name" value="GntR"/>
    <property type="match status" value="1"/>
</dbReference>
<evidence type="ECO:0000256" key="2">
    <source>
        <dbReference type="ARBA" id="ARBA00023125"/>
    </source>
</evidence>
<dbReference type="FunFam" id="1.10.10.10:FF:000079">
    <property type="entry name" value="GntR family transcriptional regulator"/>
    <property type="match status" value="1"/>
</dbReference>
<dbReference type="InterPro" id="IPR036388">
    <property type="entry name" value="WH-like_DNA-bd_sf"/>
</dbReference>
<dbReference type="InterPro" id="IPR050679">
    <property type="entry name" value="Bact_HTH_transcr_reg"/>
</dbReference>
<sequence>MTQALYRRIKDSIRSRILSGEWPEGYQVPSEHRLLEEFKVSRMTVHRALRELQEEGLLSRVQGVGTFVAERRPSVSIVELKSIADDIAERGNRHSARVERLTAVPADAPLARQFNLPEGARLFHSVVIHCENDVPIQYEERWVNPEMAPRYLDQDFARITTTAYLTGLYGAPDVEHVIEAALPGAGAAKLLGITTTEPCLRLTRRTWVQGKVVTLVVMVHPGTRFRLGTWFRAQPGAVPLMQAL</sequence>
<dbReference type="SMART" id="SM00866">
    <property type="entry name" value="UTRA"/>
    <property type="match status" value="1"/>
</dbReference>
<dbReference type="GO" id="GO:0003700">
    <property type="term" value="F:DNA-binding transcription factor activity"/>
    <property type="evidence" value="ECO:0007669"/>
    <property type="project" value="UniProtKB-UniRule"/>
</dbReference>
<dbReference type="Gene3D" id="3.40.1410.10">
    <property type="entry name" value="Chorismate lyase-like"/>
    <property type="match status" value="1"/>
</dbReference>
<evidence type="ECO:0000256" key="3">
    <source>
        <dbReference type="ARBA" id="ARBA00023163"/>
    </source>
</evidence>
<keyword evidence="7" id="KW-1185">Reference proteome</keyword>
<dbReference type="OrthoDB" id="9808698at2"/>
<keyword evidence="3" id="KW-0804">Transcription</keyword>
<dbReference type="PANTHER" id="PTHR44846">
    <property type="entry name" value="MANNOSYL-D-GLYCERATE TRANSPORT/METABOLISM SYSTEM REPRESSOR MNGR-RELATED"/>
    <property type="match status" value="1"/>
</dbReference>
<dbReference type="InterPro" id="IPR011663">
    <property type="entry name" value="UTRA"/>
</dbReference>
<dbReference type="NCBIfam" id="TIGR02018">
    <property type="entry name" value="his_ut_repres"/>
    <property type="match status" value="1"/>
</dbReference>
<dbReference type="PRINTS" id="PR00035">
    <property type="entry name" value="HTHGNTR"/>
</dbReference>
<dbReference type="GO" id="GO:0045892">
    <property type="term" value="P:negative regulation of DNA-templated transcription"/>
    <property type="evidence" value="ECO:0007669"/>
    <property type="project" value="UniProtKB-UniRule"/>
</dbReference>
<dbReference type="SUPFAM" id="SSF46785">
    <property type="entry name" value="Winged helix' DNA-binding domain"/>
    <property type="match status" value="1"/>
</dbReference>